<evidence type="ECO:0000313" key="3">
    <source>
        <dbReference type="EMBL" id="OXA59392.1"/>
    </source>
</evidence>
<feature type="region of interest" description="Disordered" evidence="2">
    <location>
        <begin position="560"/>
        <end position="639"/>
    </location>
</feature>
<gene>
    <name evidence="3" type="ORF">Fcan01_06364</name>
</gene>
<feature type="region of interest" description="Disordered" evidence="2">
    <location>
        <begin position="796"/>
        <end position="880"/>
    </location>
</feature>
<evidence type="ECO:0000313" key="4">
    <source>
        <dbReference type="Proteomes" id="UP000198287"/>
    </source>
</evidence>
<feature type="compositionally biased region" description="Polar residues" evidence="2">
    <location>
        <begin position="373"/>
        <end position="397"/>
    </location>
</feature>
<dbReference type="OrthoDB" id="2161974at2759"/>
<feature type="compositionally biased region" description="Polar residues" evidence="2">
    <location>
        <begin position="1335"/>
        <end position="1367"/>
    </location>
</feature>
<feature type="region of interest" description="Disordered" evidence="2">
    <location>
        <begin position="143"/>
        <end position="451"/>
    </location>
</feature>
<feature type="compositionally biased region" description="Low complexity" evidence="2">
    <location>
        <begin position="863"/>
        <end position="875"/>
    </location>
</feature>
<dbReference type="EMBL" id="LNIX01000002">
    <property type="protein sequence ID" value="OXA59392.1"/>
    <property type="molecule type" value="Genomic_DNA"/>
</dbReference>
<feature type="compositionally biased region" description="Low complexity" evidence="2">
    <location>
        <begin position="468"/>
        <end position="492"/>
    </location>
</feature>
<evidence type="ECO:0000256" key="2">
    <source>
        <dbReference type="SAM" id="MobiDB-lite"/>
    </source>
</evidence>
<dbReference type="OMA" id="YRICECT"/>
<feature type="compositionally biased region" description="Low complexity" evidence="2">
    <location>
        <begin position="170"/>
        <end position="181"/>
    </location>
</feature>
<protein>
    <submittedName>
        <fullName evidence="3">Protein sickie</fullName>
    </submittedName>
</protein>
<feature type="compositionally biased region" description="Low complexity" evidence="2">
    <location>
        <begin position="49"/>
        <end position="65"/>
    </location>
</feature>
<accession>A0A226EP40</accession>
<evidence type="ECO:0000256" key="1">
    <source>
        <dbReference type="SAM" id="Coils"/>
    </source>
</evidence>
<feature type="compositionally biased region" description="Polar residues" evidence="2">
    <location>
        <begin position="257"/>
        <end position="274"/>
    </location>
</feature>
<feature type="compositionally biased region" description="Basic and acidic residues" evidence="2">
    <location>
        <begin position="940"/>
        <end position="949"/>
    </location>
</feature>
<feature type="compositionally biased region" description="Polar residues" evidence="2">
    <location>
        <begin position="1089"/>
        <end position="1106"/>
    </location>
</feature>
<feature type="compositionally biased region" description="Low complexity" evidence="2">
    <location>
        <begin position="830"/>
        <end position="846"/>
    </location>
</feature>
<feature type="compositionally biased region" description="Low complexity" evidence="2">
    <location>
        <begin position="1137"/>
        <end position="1150"/>
    </location>
</feature>
<feature type="coiled-coil region" evidence="1">
    <location>
        <begin position="1470"/>
        <end position="1504"/>
    </location>
</feature>
<proteinExistence type="predicted"/>
<feature type="compositionally biased region" description="Polar residues" evidence="2">
    <location>
        <begin position="184"/>
        <end position="197"/>
    </location>
</feature>
<feature type="region of interest" description="Disordered" evidence="2">
    <location>
        <begin position="1335"/>
        <end position="1371"/>
    </location>
</feature>
<feature type="compositionally biased region" description="Polar residues" evidence="2">
    <location>
        <begin position="796"/>
        <end position="817"/>
    </location>
</feature>
<keyword evidence="1" id="KW-0175">Coiled coil</keyword>
<keyword evidence="4" id="KW-1185">Reference proteome</keyword>
<organism evidence="3 4">
    <name type="scientific">Folsomia candida</name>
    <name type="common">Springtail</name>
    <dbReference type="NCBI Taxonomy" id="158441"/>
    <lineage>
        <taxon>Eukaryota</taxon>
        <taxon>Metazoa</taxon>
        <taxon>Ecdysozoa</taxon>
        <taxon>Arthropoda</taxon>
        <taxon>Hexapoda</taxon>
        <taxon>Collembola</taxon>
        <taxon>Entomobryomorpha</taxon>
        <taxon>Isotomoidea</taxon>
        <taxon>Isotomidae</taxon>
        <taxon>Proisotominae</taxon>
        <taxon>Folsomia</taxon>
    </lineage>
</organism>
<feature type="region of interest" description="Disordered" evidence="2">
    <location>
        <begin position="49"/>
        <end position="91"/>
    </location>
</feature>
<name>A0A226EP40_FOLCA</name>
<feature type="compositionally biased region" description="Low complexity" evidence="2">
    <location>
        <begin position="571"/>
        <end position="626"/>
    </location>
</feature>
<sequence length="1629" mass="171141">MLEKFKFFKDKDKSEKLKSRKKIMLYLSMKFECSQTVIKTYAEFCVPSASTGSKRTSSSSGFSSARSERSDSSVSLCSDSKTGEGSADGRGVIYHEREKDHFGGYNGSIIPQSSVVGPSGDSSASTPRLAIKGFRQKIGKAINSNSKESKNHHSHHQSPKSSRKDGEVNSGPSGASSSGKGFPNRQQRTSSSSAESQQPEKHVSSGGGGGGGKEGRGKLSGESGGSVPTNGGQGFLRQPKPSSSNSRDNRNRFSGTGIPTRNSLIVTNNSSASNSRDELLHPYHHSSNGLDSAGSNNSVHSSMSSINGGSLLGSNNTGIPKPTAAVKGTSKQQSQSNIKEEKLLSTSLSREALKDCPTLGNASLTRNRRGMGESSNDTNSATPSLEQAESTNKSSPASAADLKPGPASTAPSFSKAKGNVSEAGGGGMTTKKEDDKPQMESGISTTKPIDPSITIAMVAPMQSLSTSTSVSSVDSSSQSLSQSQMSSHSNSSEASVILAKGLQHQLLQQKQNIANSPMKNGANSTATGLASSNATSSMTIAQTHSVSAATNNKSEGRELIITDESGPSTKVSPMSVFGGSGSSSMGSLNKCALESSSGASSAGDLGSSGELRSGSSGASSNRPSVGGLSPNNGNNEAIPECDEDDLLLNVTPMEPMTYEYIKSPPSGHQTPGFLSPKSSSGVSGGGIHLGRIGPCNNGNGRILNRPFNPYGDPVRLMRTDGGGGGGGNVKYGNRQYAASVGENEYSEIDNYDINAGGYLSDGDLLMSGSNGNRSSNNDGYLSESGYSRRHQANYKNEVTSSGNKSSFHRINQNNNNKHGLIPEDRSNEESGGISLSGSSQIKSSGGHPDQQSSSSSRGVKYHGSTNTTGNVSSSSPLGSGANNGIQSVVYSLSQQHLSSGPSSHKRSLNSLDLKAAKNKGMIGLKEDYYGREMGERLIKEERDRQDHSYRIGPPSSPSVDEKRSHSAKMGQSFGAGSANQQQNPNFGYVRRSTGCGIGSSGSGLNGGGGHSSSVSNTKYSIPVYGNNGKMSLSGMKEMLTPEEFKAAHAALAIATGGPTAAHHPSPYAVITATIGQPSPKTRTKVKVSGGTQTPNDIHEMSSSGRHSSLGYPGQHHHYYAGSGGPNSQQNPESEYGSVASSRNSGSYSSSRYDPTNGSGGGGGGGSGAAYKSLSLTTPTASQLSQSLRERILGSQSLPKGATAADYAALLAAIQAQNQQIYGTPNASKDRMSRYLSCKTMNDGSLSDTGGYSNYSEIQAYALSSPAVTGPPNNNGTGPYPWMRHSTGYASSITSAPTRLMGGAGSMTEAESMESLSSSASLVQHNLRGEVQAARSHTLSQARTNCGQTAAASPSQSPRLNRSNSIRSTKSEKLYPSMLQRHEEAVAAQYYNSVMGGSGESPMSHVSNSGRLCGNLGDGYSSSSPGQNVRLSMSPYTSTTGFLGKISTKEDETNASSLSLVSTSSMYSSQEDKQAHEVRKLRRDLVEAQEKVQTLTNQLSTNETTVKLHKKELMNKGLKVLVWSAAEDEESTIPPFVFWYTFLPPGVFAQQKKKKRAQEVSSSSSSTTFYRGEEGSKWFRRVCWARVVTRRGELALRKVWLTFRPKAFSTSSQRYVSYDESGCENDLCLD</sequence>
<dbReference type="Proteomes" id="UP000198287">
    <property type="component" value="Unassembled WGS sequence"/>
</dbReference>
<feature type="region of interest" description="Disordered" evidence="2">
    <location>
        <begin position="468"/>
        <end position="495"/>
    </location>
</feature>
<comment type="caution">
    <text evidence="3">The sequence shown here is derived from an EMBL/GenBank/DDBJ whole genome shotgun (WGS) entry which is preliminary data.</text>
</comment>
<reference evidence="3 4" key="1">
    <citation type="submission" date="2015-12" db="EMBL/GenBank/DDBJ databases">
        <title>The genome of Folsomia candida.</title>
        <authorList>
            <person name="Faddeeva A."/>
            <person name="Derks M.F."/>
            <person name="Anvar Y."/>
            <person name="Smit S."/>
            <person name="Van Straalen N."/>
            <person name="Roelofs D."/>
        </authorList>
    </citation>
    <scope>NUCLEOTIDE SEQUENCE [LARGE SCALE GENOMIC DNA]</scope>
    <source>
        <strain evidence="3 4">VU population</strain>
        <tissue evidence="3">Whole body</tissue>
    </source>
</reference>
<feature type="region of interest" description="Disordered" evidence="2">
    <location>
        <begin position="1073"/>
        <end position="1165"/>
    </location>
</feature>
<feature type="region of interest" description="Disordered" evidence="2">
    <location>
        <begin position="940"/>
        <end position="984"/>
    </location>
</feature>
<feature type="compositionally biased region" description="Low complexity" evidence="2">
    <location>
        <begin position="292"/>
        <end position="318"/>
    </location>
</feature>